<evidence type="ECO:0000256" key="1">
    <source>
        <dbReference type="SAM" id="MobiDB-lite"/>
    </source>
</evidence>
<name>A0A919AKL0_9ACTN</name>
<feature type="region of interest" description="Disordered" evidence="1">
    <location>
        <begin position="104"/>
        <end position="157"/>
    </location>
</feature>
<reference evidence="2" key="1">
    <citation type="journal article" date="2014" name="Int. J. Syst. Evol. Microbiol.">
        <title>Complete genome sequence of Corynebacterium casei LMG S-19264T (=DSM 44701T), isolated from a smear-ripened cheese.</title>
        <authorList>
            <consortium name="US DOE Joint Genome Institute (JGI-PGF)"/>
            <person name="Walter F."/>
            <person name="Albersmeier A."/>
            <person name="Kalinowski J."/>
            <person name="Ruckert C."/>
        </authorList>
    </citation>
    <scope>NUCLEOTIDE SEQUENCE</scope>
    <source>
        <strain evidence="2">JCM 3302</strain>
    </source>
</reference>
<dbReference type="AlphaFoldDB" id="A0A919AKL0"/>
<reference evidence="2" key="2">
    <citation type="submission" date="2020-09" db="EMBL/GenBank/DDBJ databases">
        <authorList>
            <person name="Sun Q."/>
            <person name="Ohkuma M."/>
        </authorList>
    </citation>
    <scope>NUCLEOTIDE SEQUENCE</scope>
    <source>
        <strain evidence="2">JCM 3302</strain>
    </source>
</reference>
<proteinExistence type="predicted"/>
<evidence type="ECO:0000313" key="3">
    <source>
        <dbReference type="Proteomes" id="UP000641386"/>
    </source>
</evidence>
<protein>
    <submittedName>
        <fullName evidence="2">Uncharacterized protein</fullName>
    </submittedName>
</protein>
<accession>A0A919AKL0</accession>
<keyword evidence="3" id="KW-1185">Reference proteome</keyword>
<comment type="caution">
    <text evidence="2">The sequence shown here is derived from an EMBL/GenBank/DDBJ whole genome shotgun (WGS) entry which is preliminary data.</text>
</comment>
<evidence type="ECO:0000313" key="2">
    <source>
        <dbReference type="EMBL" id="GHF10434.1"/>
    </source>
</evidence>
<gene>
    <name evidence="2" type="ORF">GCM10014715_77670</name>
</gene>
<feature type="compositionally biased region" description="Basic residues" evidence="1">
    <location>
        <begin position="144"/>
        <end position="157"/>
    </location>
</feature>
<organism evidence="2 3">
    <name type="scientific">Streptomyces spiralis</name>
    <dbReference type="NCBI Taxonomy" id="66376"/>
    <lineage>
        <taxon>Bacteria</taxon>
        <taxon>Bacillati</taxon>
        <taxon>Actinomycetota</taxon>
        <taxon>Actinomycetes</taxon>
        <taxon>Kitasatosporales</taxon>
        <taxon>Streptomycetaceae</taxon>
        <taxon>Streptomyces</taxon>
    </lineage>
</organism>
<sequence length="157" mass="17046">MGRKLLSSLFDGRLGAVATIATAAISHATIVQTGCRTTAFPILRNMRKVLRGRKITAARGADPGIGDPGRLARVGPAERLSCGPIVVTRREDHSTRLASFEKPVFPVPDGDRTTPDDPLGSELRRPLPRPHLTSPQGLFTIRTHTTRPLRRGASRTR</sequence>
<dbReference type="Proteomes" id="UP000641386">
    <property type="component" value="Unassembled WGS sequence"/>
</dbReference>
<dbReference type="EMBL" id="BNBC01000058">
    <property type="protein sequence ID" value="GHF10434.1"/>
    <property type="molecule type" value="Genomic_DNA"/>
</dbReference>